<gene>
    <name evidence="2" type="ORF">DAPPUDRAFT_314313</name>
</gene>
<organism evidence="2 3">
    <name type="scientific">Daphnia pulex</name>
    <name type="common">Water flea</name>
    <dbReference type="NCBI Taxonomy" id="6669"/>
    <lineage>
        <taxon>Eukaryota</taxon>
        <taxon>Metazoa</taxon>
        <taxon>Ecdysozoa</taxon>
        <taxon>Arthropoda</taxon>
        <taxon>Crustacea</taxon>
        <taxon>Branchiopoda</taxon>
        <taxon>Diplostraca</taxon>
        <taxon>Cladocera</taxon>
        <taxon>Anomopoda</taxon>
        <taxon>Daphniidae</taxon>
        <taxon>Daphnia</taxon>
    </lineage>
</organism>
<keyword evidence="3" id="KW-1185">Reference proteome</keyword>
<feature type="compositionally biased region" description="Pro residues" evidence="1">
    <location>
        <begin position="133"/>
        <end position="143"/>
    </location>
</feature>
<dbReference type="AlphaFoldDB" id="E9G6Q9"/>
<reference evidence="2 3" key="1">
    <citation type="journal article" date="2011" name="Science">
        <title>The ecoresponsive genome of Daphnia pulex.</title>
        <authorList>
            <person name="Colbourne J.K."/>
            <person name="Pfrender M.E."/>
            <person name="Gilbert D."/>
            <person name="Thomas W.K."/>
            <person name="Tucker A."/>
            <person name="Oakley T.H."/>
            <person name="Tokishita S."/>
            <person name="Aerts A."/>
            <person name="Arnold G.J."/>
            <person name="Basu M.K."/>
            <person name="Bauer D.J."/>
            <person name="Caceres C.E."/>
            <person name="Carmel L."/>
            <person name="Casola C."/>
            <person name="Choi J.H."/>
            <person name="Detter J.C."/>
            <person name="Dong Q."/>
            <person name="Dusheyko S."/>
            <person name="Eads B.D."/>
            <person name="Frohlich T."/>
            <person name="Geiler-Samerotte K.A."/>
            <person name="Gerlach D."/>
            <person name="Hatcher P."/>
            <person name="Jogdeo S."/>
            <person name="Krijgsveld J."/>
            <person name="Kriventseva E.V."/>
            <person name="Kultz D."/>
            <person name="Laforsch C."/>
            <person name="Lindquist E."/>
            <person name="Lopez J."/>
            <person name="Manak J.R."/>
            <person name="Muller J."/>
            <person name="Pangilinan J."/>
            <person name="Patwardhan R.P."/>
            <person name="Pitluck S."/>
            <person name="Pritham E.J."/>
            <person name="Rechtsteiner A."/>
            <person name="Rho M."/>
            <person name="Rogozin I.B."/>
            <person name="Sakarya O."/>
            <person name="Salamov A."/>
            <person name="Schaack S."/>
            <person name="Shapiro H."/>
            <person name="Shiga Y."/>
            <person name="Skalitzky C."/>
            <person name="Smith Z."/>
            <person name="Souvorov A."/>
            <person name="Sung W."/>
            <person name="Tang Z."/>
            <person name="Tsuchiya D."/>
            <person name="Tu H."/>
            <person name="Vos H."/>
            <person name="Wang M."/>
            <person name="Wolf Y.I."/>
            <person name="Yamagata H."/>
            <person name="Yamada T."/>
            <person name="Ye Y."/>
            <person name="Shaw J.R."/>
            <person name="Andrews J."/>
            <person name="Crease T.J."/>
            <person name="Tang H."/>
            <person name="Lucas S.M."/>
            <person name="Robertson H.M."/>
            <person name="Bork P."/>
            <person name="Koonin E.V."/>
            <person name="Zdobnov E.M."/>
            <person name="Grigoriev I.V."/>
            <person name="Lynch M."/>
            <person name="Boore J.L."/>
        </authorList>
    </citation>
    <scope>NUCLEOTIDE SEQUENCE [LARGE SCALE GENOMIC DNA]</scope>
</reference>
<dbReference type="KEGG" id="dpx:DAPPUDRAFT_314313"/>
<dbReference type="PANTHER" id="PTHR23263">
    <property type="entry name" value="SMALL PROLINE-RICH PROTEIN"/>
    <property type="match status" value="1"/>
</dbReference>
<name>E9G6Q9_DAPPU</name>
<protein>
    <submittedName>
        <fullName evidence="2">Uncharacterized protein</fullName>
    </submittedName>
</protein>
<dbReference type="HOGENOM" id="CLU_1620675_0_0_1"/>
<evidence type="ECO:0000256" key="1">
    <source>
        <dbReference type="SAM" id="MobiDB-lite"/>
    </source>
</evidence>
<proteinExistence type="predicted"/>
<dbReference type="InParanoid" id="E9G6Q9"/>
<dbReference type="EMBL" id="GL732533">
    <property type="protein sequence ID" value="EFX85149.1"/>
    <property type="molecule type" value="Genomic_DNA"/>
</dbReference>
<dbReference type="PANTHER" id="PTHR23263:SF124">
    <property type="entry name" value="SMALL PROLINE-RICH PROTEIN 3"/>
    <property type="match status" value="1"/>
</dbReference>
<dbReference type="Proteomes" id="UP000000305">
    <property type="component" value="Unassembled WGS sequence"/>
</dbReference>
<accession>E9G6Q9</accession>
<sequence>MARPLGQAENGMWTFHPQTQSSRVKNRLPVRPVKNCYTEAPADYSTEAPADYSTEAPADYSTEAPADYSTEAPADYSTEAEKYYSAPIYTTTTEAAKYYAVPTYNREAALSCHVEQKYYTDAPVRYTTTYAKPQPPGTTPKKPPITQQRMLPLPTTPRPCITTTLKRPITTLQLRCPELLHLRPEVSLCVKGVV</sequence>
<evidence type="ECO:0000313" key="2">
    <source>
        <dbReference type="EMBL" id="EFX85149.1"/>
    </source>
</evidence>
<dbReference type="PhylomeDB" id="E9G6Q9"/>
<feature type="region of interest" description="Disordered" evidence="1">
    <location>
        <begin position="130"/>
        <end position="157"/>
    </location>
</feature>
<feature type="region of interest" description="Disordered" evidence="1">
    <location>
        <begin position="1"/>
        <end position="68"/>
    </location>
</feature>
<evidence type="ECO:0000313" key="3">
    <source>
        <dbReference type="Proteomes" id="UP000000305"/>
    </source>
</evidence>